<dbReference type="GO" id="GO:0003677">
    <property type="term" value="F:DNA binding"/>
    <property type="evidence" value="ECO:0007669"/>
    <property type="project" value="InterPro"/>
</dbReference>
<evidence type="ECO:0000259" key="1">
    <source>
        <dbReference type="PROSITE" id="PS50943"/>
    </source>
</evidence>
<dbReference type="InterPro" id="IPR010982">
    <property type="entry name" value="Lambda_DNA-bd_dom_sf"/>
</dbReference>
<accession>A0A6N7IWT6</accession>
<dbReference type="AlphaFoldDB" id="A0A6N7IWT6"/>
<dbReference type="SUPFAM" id="SSF47413">
    <property type="entry name" value="lambda repressor-like DNA-binding domains"/>
    <property type="match status" value="1"/>
</dbReference>
<dbReference type="Pfam" id="PF13560">
    <property type="entry name" value="HTH_31"/>
    <property type="match status" value="1"/>
</dbReference>
<dbReference type="PROSITE" id="PS50943">
    <property type="entry name" value="HTH_CROC1"/>
    <property type="match status" value="1"/>
</dbReference>
<keyword evidence="3" id="KW-1185">Reference proteome</keyword>
<dbReference type="InterPro" id="IPR001387">
    <property type="entry name" value="Cro/C1-type_HTH"/>
</dbReference>
<name>A0A6N7IWT6_9FIRM</name>
<sequence length="340" mass="40365">MNTLKKLRDETGMTQEAVAEKLEVSVSTLQGWERTERIPKESLHDLLDVYGVDQKTRDKTVLQIFGERREEADEAAVDNFPYFLFEDWPAIIDKVKHTVLTEEEMEIFGYTVYLAKVNKKNDSPCMWPMDYSFIREYGGSFAVQQKIRHIKSIIGNYEEKNESYYHQNNDPFVDIIYQYGVENPDKGFSFMQMPVEFITDNLIRIPDISKDYDISGLYQLCKAVEKPIHVGTTDKSYLDEEDLPEEICDIIQDGSNRWRSDNKPEYTLNLSAIEKKCIELYKQESDKEDYLQLKEQYMSDRKAYEAHPNLYDHEPKFEFKYDYWVKLTDLGREYIKWYEK</sequence>
<dbReference type="Proteomes" id="UP000460257">
    <property type="component" value="Unassembled WGS sequence"/>
</dbReference>
<dbReference type="Gene3D" id="1.10.260.40">
    <property type="entry name" value="lambda repressor-like DNA-binding domains"/>
    <property type="match status" value="1"/>
</dbReference>
<organism evidence="2 3">
    <name type="scientific">Candidatus Weimeria bifida</name>
    <dbReference type="NCBI Taxonomy" id="2599074"/>
    <lineage>
        <taxon>Bacteria</taxon>
        <taxon>Bacillati</taxon>
        <taxon>Bacillota</taxon>
        <taxon>Clostridia</taxon>
        <taxon>Lachnospirales</taxon>
        <taxon>Lachnospiraceae</taxon>
        <taxon>Candidatus Weimeria</taxon>
    </lineage>
</organism>
<evidence type="ECO:0000313" key="2">
    <source>
        <dbReference type="EMBL" id="MQN00731.1"/>
    </source>
</evidence>
<proteinExistence type="predicted"/>
<comment type="caution">
    <text evidence="2">The sequence shown here is derived from an EMBL/GenBank/DDBJ whole genome shotgun (WGS) entry which is preliminary data.</text>
</comment>
<protein>
    <submittedName>
        <fullName evidence="2">Helix-turn-helix domain-containing protein</fullName>
    </submittedName>
</protein>
<dbReference type="SMART" id="SM00530">
    <property type="entry name" value="HTH_XRE"/>
    <property type="match status" value="1"/>
</dbReference>
<gene>
    <name evidence="2" type="ORF">FRC54_01885</name>
</gene>
<dbReference type="CDD" id="cd00093">
    <property type="entry name" value="HTH_XRE"/>
    <property type="match status" value="1"/>
</dbReference>
<evidence type="ECO:0000313" key="3">
    <source>
        <dbReference type="Proteomes" id="UP000460257"/>
    </source>
</evidence>
<feature type="domain" description="HTH cro/C1-type" evidence="1">
    <location>
        <begin position="4"/>
        <end position="57"/>
    </location>
</feature>
<dbReference type="EMBL" id="VOGC01000002">
    <property type="protein sequence ID" value="MQN00731.1"/>
    <property type="molecule type" value="Genomic_DNA"/>
</dbReference>
<reference evidence="2" key="1">
    <citation type="journal article" date="2020" name="Appl. Environ. Microbiol.">
        <title>Medium-Chain Fatty Acid Synthesis by 'Candidatus Weimeria bifida' gen. nov., sp. nov., and 'Candidatus Pseudoramibacter fermentans' sp. nov.</title>
        <authorList>
            <person name="Scarborough M.J."/>
            <person name="Myers K.S."/>
            <person name="Donohue T.J."/>
            <person name="Noguera D.R."/>
        </authorList>
    </citation>
    <scope>NUCLEOTIDE SEQUENCE</scope>
    <source>
        <strain evidence="2">LCO1.1</strain>
    </source>
</reference>